<reference evidence="1 2" key="1">
    <citation type="journal article" date="2019" name="Commun. Biol.">
        <title>The bagworm genome reveals a unique fibroin gene that provides high tensile strength.</title>
        <authorList>
            <person name="Kono N."/>
            <person name="Nakamura H."/>
            <person name="Ohtoshi R."/>
            <person name="Tomita M."/>
            <person name="Numata K."/>
            <person name="Arakawa K."/>
        </authorList>
    </citation>
    <scope>NUCLEOTIDE SEQUENCE [LARGE SCALE GENOMIC DNA]</scope>
</reference>
<name>A0A4C1ZBD9_EUMVA</name>
<proteinExistence type="predicted"/>
<evidence type="ECO:0000313" key="1">
    <source>
        <dbReference type="EMBL" id="GBP84483.1"/>
    </source>
</evidence>
<dbReference type="EMBL" id="BGZK01001681">
    <property type="protein sequence ID" value="GBP84483.1"/>
    <property type="molecule type" value="Genomic_DNA"/>
</dbReference>
<comment type="caution">
    <text evidence="1">The sequence shown here is derived from an EMBL/GenBank/DDBJ whole genome shotgun (WGS) entry which is preliminary data.</text>
</comment>
<dbReference type="AlphaFoldDB" id="A0A4C1ZBD9"/>
<sequence>MGEDVWRAYEGFACVPVSECSRPGVIVGVCLVAVCAAPVIQQAERAPGGRPSELPPIEIQRFREPIILTVPFTAICS</sequence>
<protein>
    <submittedName>
        <fullName evidence="1">Uncharacterized protein</fullName>
    </submittedName>
</protein>
<evidence type="ECO:0000313" key="2">
    <source>
        <dbReference type="Proteomes" id="UP000299102"/>
    </source>
</evidence>
<keyword evidence="2" id="KW-1185">Reference proteome</keyword>
<dbReference type="Proteomes" id="UP000299102">
    <property type="component" value="Unassembled WGS sequence"/>
</dbReference>
<gene>
    <name evidence="1" type="ORF">EVAR_100750_1</name>
</gene>
<organism evidence="1 2">
    <name type="scientific">Eumeta variegata</name>
    <name type="common">Bagworm moth</name>
    <name type="synonym">Eumeta japonica</name>
    <dbReference type="NCBI Taxonomy" id="151549"/>
    <lineage>
        <taxon>Eukaryota</taxon>
        <taxon>Metazoa</taxon>
        <taxon>Ecdysozoa</taxon>
        <taxon>Arthropoda</taxon>
        <taxon>Hexapoda</taxon>
        <taxon>Insecta</taxon>
        <taxon>Pterygota</taxon>
        <taxon>Neoptera</taxon>
        <taxon>Endopterygota</taxon>
        <taxon>Lepidoptera</taxon>
        <taxon>Glossata</taxon>
        <taxon>Ditrysia</taxon>
        <taxon>Tineoidea</taxon>
        <taxon>Psychidae</taxon>
        <taxon>Oiketicinae</taxon>
        <taxon>Eumeta</taxon>
    </lineage>
</organism>
<accession>A0A4C1ZBD9</accession>